<dbReference type="InterPro" id="IPR050416">
    <property type="entry name" value="FAD-linked_Oxidoreductase"/>
</dbReference>
<dbReference type="PROSITE" id="PS51387">
    <property type="entry name" value="FAD_PCMH"/>
    <property type="match status" value="1"/>
</dbReference>
<comment type="similarity">
    <text evidence="2">Belongs to the oxygen-dependent FAD-linked oxidoreductase family.</text>
</comment>
<keyword evidence="3" id="KW-0285">Flavoprotein</keyword>
<dbReference type="GO" id="GO:0016491">
    <property type="term" value="F:oxidoreductase activity"/>
    <property type="evidence" value="ECO:0007669"/>
    <property type="project" value="UniProtKB-KW"/>
</dbReference>
<evidence type="ECO:0000256" key="5">
    <source>
        <dbReference type="ARBA" id="ARBA00023002"/>
    </source>
</evidence>
<dbReference type="Pfam" id="PF01565">
    <property type="entry name" value="FAD_binding_4"/>
    <property type="match status" value="1"/>
</dbReference>
<accession>A0A9P1H3L4</accession>
<dbReference type="InterPro" id="IPR016169">
    <property type="entry name" value="FAD-bd_PCMH_sub2"/>
</dbReference>
<reference evidence="8" key="1">
    <citation type="submission" date="2022-11" db="EMBL/GenBank/DDBJ databases">
        <authorList>
            <person name="Scott C."/>
            <person name="Bruce N."/>
        </authorList>
    </citation>
    <scope>NUCLEOTIDE SEQUENCE</scope>
</reference>
<keyword evidence="4" id="KW-0274">FAD</keyword>
<dbReference type="InterPro" id="IPR006094">
    <property type="entry name" value="Oxid_FAD_bind_N"/>
</dbReference>
<evidence type="ECO:0000256" key="2">
    <source>
        <dbReference type="ARBA" id="ARBA00005466"/>
    </source>
</evidence>
<evidence type="ECO:0000256" key="6">
    <source>
        <dbReference type="SAM" id="SignalP"/>
    </source>
</evidence>
<dbReference type="AlphaFoldDB" id="A0A9P1H3L4"/>
<keyword evidence="5" id="KW-0560">Oxidoreductase</keyword>
<keyword evidence="6" id="KW-0732">Signal</keyword>
<dbReference type="SUPFAM" id="SSF56176">
    <property type="entry name" value="FAD-binding/transporter-associated domain-like"/>
    <property type="match status" value="1"/>
</dbReference>
<dbReference type="PANTHER" id="PTHR42973:SF39">
    <property type="entry name" value="FAD-BINDING PCMH-TYPE DOMAIN-CONTAINING PROTEIN"/>
    <property type="match status" value="1"/>
</dbReference>
<dbReference type="GO" id="GO:0071949">
    <property type="term" value="F:FAD binding"/>
    <property type="evidence" value="ECO:0007669"/>
    <property type="project" value="InterPro"/>
</dbReference>
<comment type="cofactor">
    <cofactor evidence="1">
        <name>FAD</name>
        <dbReference type="ChEBI" id="CHEBI:57692"/>
    </cofactor>
</comment>
<name>A0A9P1H3L4_9PEZI</name>
<evidence type="ECO:0000256" key="1">
    <source>
        <dbReference type="ARBA" id="ARBA00001974"/>
    </source>
</evidence>
<dbReference type="EMBL" id="CALLCH030000012">
    <property type="protein sequence ID" value="CAI4214771.1"/>
    <property type="molecule type" value="Genomic_DNA"/>
</dbReference>
<dbReference type="Gene3D" id="3.30.465.10">
    <property type="match status" value="2"/>
</dbReference>
<feature type="signal peptide" evidence="6">
    <location>
        <begin position="1"/>
        <end position="20"/>
    </location>
</feature>
<feature type="chain" id="PRO_5040280816" description="FAD-binding PCMH-type domain-containing protein" evidence="6">
    <location>
        <begin position="21"/>
        <end position="604"/>
    </location>
</feature>
<evidence type="ECO:0000313" key="9">
    <source>
        <dbReference type="Proteomes" id="UP000838763"/>
    </source>
</evidence>
<dbReference type="Pfam" id="PF08031">
    <property type="entry name" value="BBE"/>
    <property type="match status" value="1"/>
</dbReference>
<dbReference type="PANTHER" id="PTHR42973">
    <property type="entry name" value="BINDING OXIDOREDUCTASE, PUTATIVE (AFU_ORTHOLOGUE AFUA_1G17690)-RELATED"/>
    <property type="match status" value="1"/>
</dbReference>
<protein>
    <recommendedName>
        <fullName evidence="7">FAD-binding PCMH-type domain-containing protein</fullName>
    </recommendedName>
</protein>
<dbReference type="InterPro" id="IPR036318">
    <property type="entry name" value="FAD-bd_PCMH-like_sf"/>
</dbReference>
<proteinExistence type="inferred from homology"/>
<sequence>MARLSSILASALLLVQAVQAGASKCPSGLVPREWEGRQYGCKCYVGDSCWPKAKAWNQLKTTVEGNLQVHVPPEAACHNTFEGPLGTLNTFDADKCAEVTANYGDEQWSTDQPALNLWKYFTNNTCTVTENPSEPCTLGYYGVYVITAKKHAHIKAGVDFARTHNLRLIIRNTGHDFIGRSTGWGALIINTHSFQDIDIITSFSGPGNYDGPAVKIGAGVQGRQLVRTVAAQGLAVVTGECPTVGITGGLIGGGGHGPLTTLYGMAADQVLEFDILTVNGEYKTVNADNEPELFWALKGGGPSTYAVVLSATIRAFPELIASGADLFINTTVISDEAVFWEGVRIFHKWSNHFVDSGLYAYFEIFPGTFRTKPFVAINQTVDQLEAILAPMIAELEEAAIPHEVQLRQYETFHDLYIDRFEDEGAGAFALTGGWLFTHKDVEDHNDAIVEAFQTVISPRPDLVYQGGIIGHLFDAGHNHPVPNSATHPLWRKGTDFTIAILSVPQGASLEVKADLQDVLTNVQDAALRAAGPNGFTYVNEADPFQPNWQDHFWGDIYPELRALKKKWDPRGVLYAVSTPEPRSGRSSSTARAFACALIKNKSYT</sequence>
<organism evidence="8 9">
    <name type="scientific">Parascedosporium putredinis</name>
    <dbReference type="NCBI Taxonomy" id="1442378"/>
    <lineage>
        <taxon>Eukaryota</taxon>
        <taxon>Fungi</taxon>
        <taxon>Dikarya</taxon>
        <taxon>Ascomycota</taxon>
        <taxon>Pezizomycotina</taxon>
        <taxon>Sordariomycetes</taxon>
        <taxon>Hypocreomycetidae</taxon>
        <taxon>Microascales</taxon>
        <taxon>Microascaceae</taxon>
        <taxon>Parascedosporium</taxon>
    </lineage>
</organism>
<evidence type="ECO:0000313" key="8">
    <source>
        <dbReference type="EMBL" id="CAI4214771.1"/>
    </source>
</evidence>
<feature type="domain" description="FAD-binding PCMH-type" evidence="7">
    <location>
        <begin position="138"/>
        <end position="318"/>
    </location>
</feature>
<evidence type="ECO:0000259" key="7">
    <source>
        <dbReference type="PROSITE" id="PS51387"/>
    </source>
</evidence>
<dbReference type="OrthoDB" id="9983560at2759"/>
<keyword evidence="9" id="KW-1185">Reference proteome</keyword>
<dbReference type="InterPro" id="IPR016166">
    <property type="entry name" value="FAD-bd_PCMH"/>
</dbReference>
<gene>
    <name evidence="8" type="ORF">PPNO1_LOCUS4500</name>
</gene>
<evidence type="ECO:0000256" key="4">
    <source>
        <dbReference type="ARBA" id="ARBA00022827"/>
    </source>
</evidence>
<dbReference type="InterPro" id="IPR012951">
    <property type="entry name" value="BBE"/>
</dbReference>
<dbReference type="Proteomes" id="UP000838763">
    <property type="component" value="Unassembled WGS sequence"/>
</dbReference>
<comment type="caution">
    <text evidence="8">The sequence shown here is derived from an EMBL/GenBank/DDBJ whole genome shotgun (WGS) entry which is preliminary data.</text>
</comment>
<evidence type="ECO:0000256" key="3">
    <source>
        <dbReference type="ARBA" id="ARBA00022630"/>
    </source>
</evidence>